<feature type="transmembrane region" description="Helical" evidence="8">
    <location>
        <begin position="316"/>
        <end position="344"/>
    </location>
</feature>
<dbReference type="PANTHER" id="PTHR23277">
    <property type="entry name" value="NECTIN-RELATED"/>
    <property type="match status" value="1"/>
</dbReference>
<evidence type="ECO:0000256" key="6">
    <source>
        <dbReference type="ARBA" id="ARBA00023157"/>
    </source>
</evidence>
<evidence type="ECO:0000256" key="8">
    <source>
        <dbReference type="SAM" id="Phobius"/>
    </source>
</evidence>
<dbReference type="Pfam" id="PF08205">
    <property type="entry name" value="C2-set_2"/>
    <property type="match status" value="1"/>
</dbReference>
<protein>
    <recommendedName>
        <fullName evidence="9">Ig-like domain-containing protein</fullName>
    </recommendedName>
</protein>
<keyword evidence="8" id="KW-1133">Transmembrane helix</keyword>
<proteinExistence type="predicted"/>
<evidence type="ECO:0000313" key="10">
    <source>
        <dbReference type="EMBL" id="WAR05952.1"/>
    </source>
</evidence>
<keyword evidence="3" id="KW-0677">Repeat</keyword>
<evidence type="ECO:0000259" key="9">
    <source>
        <dbReference type="PROSITE" id="PS50835"/>
    </source>
</evidence>
<evidence type="ECO:0000256" key="4">
    <source>
        <dbReference type="ARBA" id="ARBA00022889"/>
    </source>
</evidence>
<keyword evidence="8" id="KW-0812">Transmembrane</keyword>
<keyword evidence="2" id="KW-0732">Signal</keyword>
<dbReference type="PROSITE" id="PS50835">
    <property type="entry name" value="IG_LIKE"/>
    <property type="match status" value="1"/>
</dbReference>
<name>A0ABY7EAX7_MYAAR</name>
<comment type="subcellular location">
    <subcellularLocation>
        <location evidence="1">Membrane</location>
    </subcellularLocation>
</comment>
<dbReference type="InterPro" id="IPR036179">
    <property type="entry name" value="Ig-like_dom_sf"/>
</dbReference>
<evidence type="ECO:0000256" key="2">
    <source>
        <dbReference type="ARBA" id="ARBA00022729"/>
    </source>
</evidence>
<organism evidence="10 11">
    <name type="scientific">Mya arenaria</name>
    <name type="common">Soft-shell clam</name>
    <dbReference type="NCBI Taxonomy" id="6604"/>
    <lineage>
        <taxon>Eukaryota</taxon>
        <taxon>Metazoa</taxon>
        <taxon>Spiralia</taxon>
        <taxon>Lophotrochozoa</taxon>
        <taxon>Mollusca</taxon>
        <taxon>Bivalvia</taxon>
        <taxon>Autobranchia</taxon>
        <taxon>Heteroconchia</taxon>
        <taxon>Euheterodonta</taxon>
        <taxon>Imparidentia</taxon>
        <taxon>Neoheterodontei</taxon>
        <taxon>Myida</taxon>
        <taxon>Myoidea</taxon>
        <taxon>Myidae</taxon>
        <taxon>Mya</taxon>
    </lineage>
</organism>
<dbReference type="Pfam" id="PF13927">
    <property type="entry name" value="Ig_3"/>
    <property type="match status" value="1"/>
</dbReference>
<feature type="non-terminal residue" evidence="10">
    <location>
        <position position="1"/>
    </location>
</feature>
<keyword evidence="6" id="KW-1015">Disulfide bond</keyword>
<feature type="domain" description="Ig-like" evidence="9">
    <location>
        <begin position="216"/>
        <end position="301"/>
    </location>
</feature>
<keyword evidence="5 8" id="KW-0472">Membrane</keyword>
<dbReference type="InterPro" id="IPR007110">
    <property type="entry name" value="Ig-like_dom"/>
</dbReference>
<dbReference type="Proteomes" id="UP001164746">
    <property type="component" value="Chromosome 5"/>
</dbReference>
<gene>
    <name evidence="10" type="ORF">MAR_021321</name>
</gene>
<evidence type="ECO:0000313" key="11">
    <source>
        <dbReference type="Proteomes" id="UP001164746"/>
    </source>
</evidence>
<dbReference type="SUPFAM" id="SSF48726">
    <property type="entry name" value="Immunoglobulin"/>
    <property type="match status" value="2"/>
</dbReference>
<evidence type="ECO:0000256" key="5">
    <source>
        <dbReference type="ARBA" id="ARBA00023136"/>
    </source>
</evidence>
<accession>A0ABY7EAX7</accession>
<dbReference type="InterPro" id="IPR013162">
    <property type="entry name" value="CD80_C2-set"/>
</dbReference>
<dbReference type="EMBL" id="CP111016">
    <property type="protein sequence ID" value="WAR05952.1"/>
    <property type="molecule type" value="Genomic_DNA"/>
</dbReference>
<keyword evidence="4" id="KW-0130">Cell adhesion</keyword>
<dbReference type="InterPro" id="IPR051427">
    <property type="entry name" value="Nectin/Nectin-like"/>
</dbReference>
<evidence type="ECO:0000256" key="1">
    <source>
        <dbReference type="ARBA" id="ARBA00004370"/>
    </source>
</evidence>
<evidence type="ECO:0000256" key="7">
    <source>
        <dbReference type="ARBA" id="ARBA00023180"/>
    </source>
</evidence>
<keyword evidence="7" id="KW-0325">Glycoprotein</keyword>
<evidence type="ECO:0000256" key="3">
    <source>
        <dbReference type="ARBA" id="ARBA00022737"/>
    </source>
</evidence>
<dbReference type="Gene3D" id="2.60.40.10">
    <property type="entry name" value="Immunoglobulins"/>
    <property type="match status" value="3"/>
</dbReference>
<dbReference type="PANTHER" id="PTHR23277:SF108">
    <property type="entry name" value="FASCICLIN-3"/>
    <property type="match status" value="1"/>
</dbReference>
<keyword evidence="11" id="KW-1185">Reference proteome</keyword>
<sequence>MFGMSNGYGVNPNGPPHLSAKEVLLEGETVNITCTSSSARPPPLLKFLVEDIEIDTNTNVSTTLDDSSGSFTSVSTLRSFKREWGNKCMSCQQLPEVNGLYHESVSNNVYIVYKSLYNPPSHLLLVIEHGNLSKVITASCTSLFADPACDIKWESTIEHFKYTLLENVTSKQATKSIISFNATLEDYGKQIRCRTECQYFKSVLVNATNVIFAKKPKVVVYSTSVLPVLPNTTITLTCVANAHPVGNITWTMLETSYLKSSPTKSCSNASTCTYELITSDVEQVYSCYAQNEHGSDERSIVIVHESKYKEDLNGKAFGILGVTIGILGGIAFLFIVIVVMCLCLRRNQEG</sequence>
<reference evidence="10" key="1">
    <citation type="submission" date="2022-11" db="EMBL/GenBank/DDBJ databases">
        <title>Centuries of genome instability and evolution in soft-shell clam transmissible cancer (bioRxiv).</title>
        <authorList>
            <person name="Hart S.F.M."/>
            <person name="Yonemitsu M.A."/>
            <person name="Giersch R.M."/>
            <person name="Beal B.F."/>
            <person name="Arriagada G."/>
            <person name="Davis B.W."/>
            <person name="Ostrander E.A."/>
            <person name="Goff S.P."/>
            <person name="Metzger M.J."/>
        </authorList>
    </citation>
    <scope>NUCLEOTIDE SEQUENCE</scope>
    <source>
        <strain evidence="10">MELC-2E11</strain>
        <tissue evidence="10">Siphon/mantle</tissue>
    </source>
</reference>
<dbReference type="InterPro" id="IPR013783">
    <property type="entry name" value="Ig-like_fold"/>
</dbReference>